<protein>
    <recommendedName>
        <fullName evidence="4">Exported phage protein</fullName>
    </recommendedName>
</protein>
<dbReference type="RefSeq" id="WP_199568688.1">
    <property type="nucleotide sequence ID" value="NZ_CP066769.1"/>
</dbReference>
<evidence type="ECO:0000313" key="3">
    <source>
        <dbReference type="Proteomes" id="UP000596205"/>
    </source>
</evidence>
<feature type="chain" id="PRO_5032550537" description="Exported phage protein" evidence="1">
    <location>
        <begin position="20"/>
        <end position="449"/>
    </location>
</feature>
<dbReference type="AlphaFoldDB" id="A0A7T7AIF9"/>
<gene>
    <name evidence="2" type="ORF">JFN94_06675</name>
</gene>
<reference evidence="2 3" key="1">
    <citation type="submission" date="2020-12" db="EMBL/GenBank/DDBJ databases">
        <title>Complete genome sequence of Burkholderia anthina BJQ0011.</title>
        <authorList>
            <person name="Xu Y."/>
        </authorList>
    </citation>
    <scope>NUCLEOTIDE SEQUENCE [LARGE SCALE GENOMIC DNA]</scope>
    <source>
        <strain evidence="2 3">BJQ0011</strain>
    </source>
</reference>
<dbReference type="InterPro" id="IPR012334">
    <property type="entry name" value="Pectin_lyas_fold"/>
</dbReference>
<keyword evidence="1" id="KW-0732">Signal</keyword>
<accession>A0A7T7AIF9</accession>
<evidence type="ECO:0008006" key="4">
    <source>
        <dbReference type="Google" id="ProtNLM"/>
    </source>
</evidence>
<dbReference type="EMBL" id="CP066769">
    <property type="protein sequence ID" value="QQK03841.1"/>
    <property type="molecule type" value="Genomic_DNA"/>
</dbReference>
<feature type="signal peptide" evidence="1">
    <location>
        <begin position="1"/>
        <end position="19"/>
    </location>
</feature>
<name>A0A7T7AIF9_9BURK</name>
<dbReference type="Proteomes" id="UP000596205">
    <property type="component" value="Chromosome 1"/>
</dbReference>
<sequence length="449" mass="46104">MKRVIAGFAALLVSLVAYAQTYQVQNLQVNGSATIQAPLGLSSGGTGSASPIGATSNLQYQGTGTGATARSVTSKLGDVVSVFDYPVACNGSTNDSPAIQNVINQNPGKIIKFPYTGSPCIINTALTQSNPPVSFQVDSGVTFGGTVAALPAAFTNPQQVNVGNYYVQTPAYANTNGASPLQVESLPTSTFTGNAVALYAATRSPLGNPAFSGILWAANFLTTLSASTGTYNGQGVEIDLNNHYKNAAGYGMLITGLGEYNSTAAISVDRADTTSDWTYGVWVKKFKTYGIYIDASTAQSPQYGLSISGMDSNHIRITPKDTANPSASVVLVQDSTGTTNQFTIAANGATRIGAGSNAITSVLYGHINSIAVGSIPANSTVDVTQSVSGVTLGTTNITVSFYGGGEPAGVVLTGWVSANGQITLRFANVTTSTITVSSINVIWTAVSTQ</sequence>
<dbReference type="Gene3D" id="2.160.20.10">
    <property type="entry name" value="Single-stranded right-handed beta-helix, Pectin lyase-like"/>
    <property type="match status" value="1"/>
</dbReference>
<organism evidence="2 3">
    <name type="scientific">Burkholderia anthina</name>
    <dbReference type="NCBI Taxonomy" id="179879"/>
    <lineage>
        <taxon>Bacteria</taxon>
        <taxon>Pseudomonadati</taxon>
        <taxon>Pseudomonadota</taxon>
        <taxon>Betaproteobacteria</taxon>
        <taxon>Burkholderiales</taxon>
        <taxon>Burkholderiaceae</taxon>
        <taxon>Burkholderia</taxon>
        <taxon>Burkholderia cepacia complex</taxon>
    </lineage>
</organism>
<proteinExistence type="predicted"/>
<evidence type="ECO:0000256" key="1">
    <source>
        <dbReference type="SAM" id="SignalP"/>
    </source>
</evidence>
<dbReference type="KEGG" id="bann:JFN94_06675"/>
<evidence type="ECO:0000313" key="2">
    <source>
        <dbReference type="EMBL" id="QQK03841.1"/>
    </source>
</evidence>